<gene>
    <name evidence="1" type="ORF">BDN72DRAFT_208298</name>
</gene>
<accession>A0ACD3AHX3</accession>
<evidence type="ECO:0000313" key="2">
    <source>
        <dbReference type="Proteomes" id="UP000308600"/>
    </source>
</evidence>
<name>A0ACD3AHX3_9AGAR</name>
<proteinExistence type="predicted"/>
<organism evidence="1 2">
    <name type="scientific">Pluteus cervinus</name>
    <dbReference type="NCBI Taxonomy" id="181527"/>
    <lineage>
        <taxon>Eukaryota</taxon>
        <taxon>Fungi</taxon>
        <taxon>Dikarya</taxon>
        <taxon>Basidiomycota</taxon>
        <taxon>Agaricomycotina</taxon>
        <taxon>Agaricomycetes</taxon>
        <taxon>Agaricomycetidae</taxon>
        <taxon>Agaricales</taxon>
        <taxon>Pluteineae</taxon>
        <taxon>Pluteaceae</taxon>
        <taxon>Pluteus</taxon>
    </lineage>
</organism>
<reference evidence="1 2" key="1">
    <citation type="journal article" date="2019" name="Nat. Ecol. Evol.">
        <title>Megaphylogeny resolves global patterns of mushroom evolution.</title>
        <authorList>
            <person name="Varga T."/>
            <person name="Krizsan K."/>
            <person name="Foldi C."/>
            <person name="Dima B."/>
            <person name="Sanchez-Garcia M."/>
            <person name="Sanchez-Ramirez S."/>
            <person name="Szollosi G.J."/>
            <person name="Szarkandi J.G."/>
            <person name="Papp V."/>
            <person name="Albert L."/>
            <person name="Andreopoulos W."/>
            <person name="Angelini C."/>
            <person name="Antonin V."/>
            <person name="Barry K.W."/>
            <person name="Bougher N.L."/>
            <person name="Buchanan P."/>
            <person name="Buyck B."/>
            <person name="Bense V."/>
            <person name="Catcheside P."/>
            <person name="Chovatia M."/>
            <person name="Cooper J."/>
            <person name="Damon W."/>
            <person name="Desjardin D."/>
            <person name="Finy P."/>
            <person name="Geml J."/>
            <person name="Haridas S."/>
            <person name="Hughes K."/>
            <person name="Justo A."/>
            <person name="Karasinski D."/>
            <person name="Kautmanova I."/>
            <person name="Kiss B."/>
            <person name="Kocsube S."/>
            <person name="Kotiranta H."/>
            <person name="LaButti K.M."/>
            <person name="Lechner B.E."/>
            <person name="Liimatainen K."/>
            <person name="Lipzen A."/>
            <person name="Lukacs Z."/>
            <person name="Mihaltcheva S."/>
            <person name="Morgado L.N."/>
            <person name="Niskanen T."/>
            <person name="Noordeloos M.E."/>
            <person name="Ohm R.A."/>
            <person name="Ortiz-Santana B."/>
            <person name="Ovrebo C."/>
            <person name="Racz N."/>
            <person name="Riley R."/>
            <person name="Savchenko A."/>
            <person name="Shiryaev A."/>
            <person name="Soop K."/>
            <person name="Spirin V."/>
            <person name="Szebenyi C."/>
            <person name="Tomsovsky M."/>
            <person name="Tulloss R.E."/>
            <person name="Uehling J."/>
            <person name="Grigoriev I.V."/>
            <person name="Vagvolgyi C."/>
            <person name="Papp T."/>
            <person name="Martin F.M."/>
            <person name="Miettinen O."/>
            <person name="Hibbett D.S."/>
            <person name="Nagy L.G."/>
        </authorList>
    </citation>
    <scope>NUCLEOTIDE SEQUENCE [LARGE SCALE GENOMIC DNA]</scope>
    <source>
        <strain evidence="1 2">NL-1719</strain>
    </source>
</reference>
<evidence type="ECO:0000313" key="1">
    <source>
        <dbReference type="EMBL" id="TFK65187.1"/>
    </source>
</evidence>
<dbReference type="EMBL" id="ML208445">
    <property type="protein sequence ID" value="TFK65187.1"/>
    <property type="molecule type" value="Genomic_DNA"/>
</dbReference>
<sequence length="574" mass="64133">MSRNGAQSKRSATGHHPLMPASQPGITLEHVPRIPTYTLIAWTFGRASVIWKIWPAVLLHTIFAAAVVTASMTGYARLEIPTVMLTVLGVVIGFVISYRAMSGYDRYWMGRTCWSDVIKNSRTMGRLIWFHVPPRLTPKTPEETAKGEINRSRQELYKVMNEKRLALDLVEAFSVALKHHIRGELGIYYEDLYHLVRPLHDHEHKSDHHPASSAATPKRSQRISAQPPIPEPKSSTSTSQQPSASTSTLSPSPLIDFKDPVIPPINGYGTFDGSTTTVDPSSMLPRHLRRVPSHSSDMSTASEQSQHRPLLPSAQPNPRTILDKVSGELIPFAGLAGLIKRSMSPSAKTHLEVLPPTIDDDASQQFSNRERKWRGPVHSFKHLRHRPQGFNDGENLPLEILRCLSEWFSVLEDRGTVPGTSLGGMVGLISAFEDNLSTLERILTTPLPYVYSVHIRHTVWLYLFFLPFQLVNQFGYYTIPGVAIAAFIYLGFFAAGEEIEQPFGYDENDLDLDLFCNDIIRVELEHLRSAPCLNAYLGPQRPRPEHRKSMTLVQMSTLEGELSADEGDNAGPVS</sequence>
<protein>
    <submittedName>
        <fullName evidence="1">UPF0187-domain-containing protein</fullName>
    </submittedName>
</protein>
<dbReference type="Proteomes" id="UP000308600">
    <property type="component" value="Unassembled WGS sequence"/>
</dbReference>
<keyword evidence="2" id="KW-1185">Reference proteome</keyword>